<dbReference type="Proteomes" id="UP000254329">
    <property type="component" value="Unassembled WGS sequence"/>
</dbReference>
<feature type="domain" description="PKMT C-terminal winged helix" evidence="1">
    <location>
        <begin position="2"/>
        <end position="78"/>
    </location>
</feature>
<dbReference type="GO" id="GO:0008168">
    <property type="term" value="F:methyltransferase activity"/>
    <property type="evidence" value="ECO:0007669"/>
    <property type="project" value="UniProtKB-KW"/>
</dbReference>
<dbReference type="Pfam" id="PF21782">
    <property type="entry name" value="WHD_PKMT"/>
    <property type="match status" value="1"/>
</dbReference>
<reference evidence="2 3" key="1">
    <citation type="submission" date="2018-06" db="EMBL/GenBank/DDBJ databases">
        <authorList>
            <consortium name="Pathogen Informatics"/>
            <person name="Doyle S."/>
        </authorList>
    </citation>
    <scope>NUCLEOTIDE SEQUENCE [LARGE SCALE GENOMIC DNA]</scope>
    <source>
        <strain evidence="2 3">NCTC1659</strain>
    </source>
</reference>
<dbReference type="GO" id="GO:0032259">
    <property type="term" value="P:methylation"/>
    <property type="evidence" value="ECO:0007669"/>
    <property type="project" value="UniProtKB-KW"/>
</dbReference>
<accession>A0A377HVI5</accession>
<sequence>MSNHKYQRLNTDFFSQYILKYLDGTRTITDLIKLVKEDIKKGILIWEVDGVKMALEDIPNKEIKKTITSVIEDLYQNGFFNHY</sequence>
<keyword evidence="2" id="KW-0808">Transferase</keyword>
<evidence type="ECO:0000313" key="2">
    <source>
        <dbReference type="EMBL" id="STO60217.1"/>
    </source>
</evidence>
<evidence type="ECO:0000259" key="1">
    <source>
        <dbReference type="Pfam" id="PF21782"/>
    </source>
</evidence>
<organism evidence="2 3">
    <name type="scientific">Canicola haemoglobinophilus</name>
    <dbReference type="NCBI Taxonomy" id="733"/>
    <lineage>
        <taxon>Bacteria</taxon>
        <taxon>Pseudomonadati</taxon>
        <taxon>Pseudomonadota</taxon>
        <taxon>Gammaproteobacteria</taxon>
        <taxon>Pasteurellales</taxon>
        <taxon>Pasteurellaceae</taxon>
        <taxon>Canicola</taxon>
    </lineage>
</organism>
<name>A0A377HVI5_9PAST</name>
<protein>
    <submittedName>
        <fullName evidence="2">SAM-dependent methyltransferase</fullName>
    </submittedName>
</protein>
<dbReference type="RefSeq" id="WP_078218423.1">
    <property type="nucleotide sequence ID" value="NZ_MUXZ01000016.1"/>
</dbReference>
<keyword evidence="3" id="KW-1185">Reference proteome</keyword>
<dbReference type="EMBL" id="UGHF01000001">
    <property type="protein sequence ID" value="STO60217.1"/>
    <property type="molecule type" value="Genomic_DNA"/>
</dbReference>
<dbReference type="InterPro" id="IPR048976">
    <property type="entry name" value="WHD_PKMT"/>
</dbReference>
<dbReference type="AlphaFoldDB" id="A0A377HVI5"/>
<evidence type="ECO:0000313" key="3">
    <source>
        <dbReference type="Proteomes" id="UP000254329"/>
    </source>
</evidence>
<keyword evidence="2" id="KW-0489">Methyltransferase</keyword>
<gene>
    <name evidence="2" type="ORF">NCTC1659_01493</name>
</gene>
<proteinExistence type="predicted"/>